<reference evidence="5" key="1">
    <citation type="journal article" date="2019" name="Int. J. Syst. Evol. Microbiol.">
        <title>The Global Catalogue of Microorganisms (GCM) 10K type strain sequencing project: providing services to taxonomists for standard genome sequencing and annotation.</title>
        <authorList>
            <consortium name="The Broad Institute Genomics Platform"/>
            <consortium name="The Broad Institute Genome Sequencing Center for Infectious Disease"/>
            <person name="Wu L."/>
            <person name="Ma J."/>
        </authorList>
    </citation>
    <scope>NUCLEOTIDE SEQUENCE [LARGE SCALE GENOMIC DNA]</scope>
    <source>
        <strain evidence="5">CGMCC 4.7152</strain>
    </source>
</reference>
<dbReference type="EMBL" id="JBHSIU010000075">
    <property type="protein sequence ID" value="MFC5005459.1"/>
    <property type="molecule type" value="Genomic_DNA"/>
</dbReference>
<feature type="domain" description="vWA-MoxR associated protein C-terminal" evidence="3">
    <location>
        <begin position="235"/>
        <end position="458"/>
    </location>
</feature>
<protein>
    <submittedName>
        <fullName evidence="4">Uncharacterized protein</fullName>
    </submittedName>
</protein>
<evidence type="ECO:0000259" key="2">
    <source>
        <dbReference type="Pfam" id="PF19956"/>
    </source>
</evidence>
<dbReference type="Proteomes" id="UP001595912">
    <property type="component" value="Unassembled WGS sequence"/>
</dbReference>
<dbReference type="RefSeq" id="WP_380126098.1">
    <property type="nucleotide sequence ID" value="NZ_JBHSIU010000075.1"/>
</dbReference>
<evidence type="ECO:0000313" key="4">
    <source>
        <dbReference type="EMBL" id="MFC5005459.1"/>
    </source>
</evidence>
<comment type="caution">
    <text evidence="4">The sequence shown here is derived from an EMBL/GenBank/DDBJ whole genome shotgun (WGS) entry which is preliminary data.</text>
</comment>
<dbReference type="Pfam" id="PF20028">
    <property type="entry name" value="VMAP-C"/>
    <property type="match status" value="1"/>
</dbReference>
<dbReference type="InterPro" id="IPR045431">
    <property type="entry name" value="EAD2"/>
</dbReference>
<organism evidence="4 5">
    <name type="scientific">Dactylosporangium cerinum</name>
    <dbReference type="NCBI Taxonomy" id="1434730"/>
    <lineage>
        <taxon>Bacteria</taxon>
        <taxon>Bacillati</taxon>
        <taxon>Actinomycetota</taxon>
        <taxon>Actinomycetes</taxon>
        <taxon>Micromonosporales</taxon>
        <taxon>Micromonosporaceae</taxon>
        <taxon>Dactylosporangium</taxon>
    </lineage>
</organism>
<keyword evidence="5" id="KW-1185">Reference proteome</keyword>
<proteinExistence type="predicted"/>
<sequence length="478" mass="53409">MTGVVLGIEELRGLVDAFLVIDNMYVENHRTLLVELVEQDLGTRTISNRRAFGSTARHDVFEIIQGLAGQPTGLTVMCQALRLIEPESSEVAAFEALCRKYRPAPLLTDGERQSLHEILGGLPSPPELESAVRFALDRGDVPRLAAHLDLYVAVEELEARVSAQPLFRFLERLVADTADDGSTADLTEWCDQHAAKLGITDAWLTKLRTELGTAPRSSPTGLIIQLLPDAADDQRFYPTIWLYEHQRFHRISDDFAEPCPLGEVERLAAELIDKHIHPVGGEAFIEFILPCDRLNEPVETWRAGTTDGGSAEIGVLYKVVVRVLDRLDFVAGGTAARAAWRFDRLSSSRTYDPAVVTWFDSHHDEVSEEWLCVALVAPEVRYSQRPLQSVVRSGAPAAIWHRDHRSLLERRAALDSILLTRPVSMLPDIVRQQRKAAKRPLAPEHHAGRGVVLLWEDPSRTPPQWYPLFPPEGLPPNE</sequence>
<evidence type="ECO:0000313" key="5">
    <source>
        <dbReference type="Proteomes" id="UP001595912"/>
    </source>
</evidence>
<accession>A0ABV9WBN6</accession>
<dbReference type="InterPro" id="IPR045555">
    <property type="entry name" value="VMAP-M0"/>
</dbReference>
<evidence type="ECO:0000259" key="1">
    <source>
        <dbReference type="Pfam" id="PF19916"/>
    </source>
</evidence>
<name>A0ABV9WBN6_9ACTN</name>
<dbReference type="Pfam" id="PF19916">
    <property type="entry name" value="VMAP-M0"/>
    <property type="match status" value="1"/>
</dbReference>
<dbReference type="InterPro" id="IPR045450">
    <property type="entry name" value="VMAP_C"/>
</dbReference>
<feature type="domain" description="vWA-MoxR associated protein middle region 0" evidence="1">
    <location>
        <begin position="107"/>
        <end position="207"/>
    </location>
</feature>
<gene>
    <name evidence="4" type="ORF">ACFPIJ_47470</name>
</gene>
<evidence type="ECO:0000259" key="3">
    <source>
        <dbReference type="Pfam" id="PF20028"/>
    </source>
</evidence>
<dbReference type="Pfam" id="PF19956">
    <property type="entry name" value="EAD2"/>
    <property type="match status" value="1"/>
</dbReference>
<feature type="domain" description="Effector-associated" evidence="2">
    <location>
        <begin position="15"/>
        <end position="98"/>
    </location>
</feature>